<protein>
    <submittedName>
        <fullName evidence="5">Membrane protein</fullName>
    </submittedName>
</protein>
<feature type="region of interest" description="Disordered" evidence="1">
    <location>
        <begin position="129"/>
        <end position="157"/>
    </location>
</feature>
<dbReference type="AlphaFoldDB" id="A0A2T7BRX0"/>
<proteinExistence type="predicted"/>
<dbReference type="OrthoDB" id="2991403at2"/>
<dbReference type="RefSeq" id="WP_002510827.1">
    <property type="nucleotide sequence ID" value="NZ_BKAV01000018.1"/>
</dbReference>
<keyword evidence="2" id="KW-1133">Transmembrane helix</keyword>
<dbReference type="STRING" id="1212545.SARL_10661"/>
<feature type="transmembrane region" description="Helical" evidence="2">
    <location>
        <begin position="89"/>
        <end position="118"/>
    </location>
</feature>
<evidence type="ECO:0000313" key="5">
    <source>
        <dbReference type="EMBL" id="SUJ21129.1"/>
    </source>
</evidence>
<dbReference type="Proteomes" id="UP000321598">
    <property type="component" value="Unassembled WGS sequence"/>
</dbReference>
<evidence type="ECO:0000313" key="4">
    <source>
        <dbReference type="EMBL" id="GEQ00627.1"/>
    </source>
</evidence>
<feature type="compositionally biased region" description="Polar residues" evidence="1">
    <location>
        <begin position="131"/>
        <end position="142"/>
    </location>
</feature>
<dbReference type="InterPro" id="IPR025273">
    <property type="entry name" value="DUF4064"/>
</dbReference>
<keyword evidence="2" id="KW-0812">Transmembrane</keyword>
<dbReference type="Pfam" id="PF13273">
    <property type="entry name" value="DUF4064"/>
    <property type="match status" value="1"/>
</dbReference>
<reference evidence="5 6" key="1">
    <citation type="submission" date="2018-06" db="EMBL/GenBank/DDBJ databases">
        <authorList>
            <consortium name="Pathogen Informatics"/>
            <person name="Doyle S."/>
        </authorList>
    </citation>
    <scope>NUCLEOTIDE SEQUENCE [LARGE SCALE GENOMIC DNA]</scope>
    <source>
        <strain evidence="5 6">NCTC12413</strain>
    </source>
</reference>
<gene>
    <name evidence="5" type="ORF">NCTC12413_01846</name>
    <name evidence="4" type="ORF">SAR03_16640</name>
</gene>
<dbReference type="Proteomes" id="UP000254956">
    <property type="component" value="Unassembled WGS sequence"/>
</dbReference>
<dbReference type="EMBL" id="BKAV01000018">
    <property type="protein sequence ID" value="GEQ00627.1"/>
    <property type="molecule type" value="Genomic_DNA"/>
</dbReference>
<reference evidence="4 7" key="2">
    <citation type="submission" date="2019-07" db="EMBL/GenBank/DDBJ databases">
        <title>Whole genome shotgun sequence of Staphylococcus arlettae NBRC 109765.</title>
        <authorList>
            <person name="Hosoyama A."/>
            <person name="Uohara A."/>
            <person name="Ohji S."/>
            <person name="Ichikawa N."/>
        </authorList>
    </citation>
    <scope>NUCLEOTIDE SEQUENCE [LARGE SCALE GENOMIC DNA]</scope>
    <source>
        <strain evidence="4 7">NBRC 109765</strain>
    </source>
</reference>
<feature type="domain" description="DUF4064" evidence="3">
    <location>
        <begin position="3"/>
        <end position="103"/>
    </location>
</feature>
<evidence type="ECO:0000256" key="2">
    <source>
        <dbReference type="SAM" id="Phobius"/>
    </source>
</evidence>
<feature type="compositionally biased region" description="Basic and acidic residues" evidence="1">
    <location>
        <begin position="145"/>
        <end position="157"/>
    </location>
</feature>
<sequence>MKLKAEKIMAWIANGLSILYVIIVIFGLFLLKSNTQEFQAMFDEITQQQGQTISTDMMYMSYIIQVVALVIVSIIAIIATLIMKANRVLAASLFIVVAIISLFVSNLVAMVLWLIVAIRLFTKKKNKNDGTRGQFTKENSWNPEEELKDKKNDPYIY</sequence>
<dbReference type="EMBL" id="UGZE01000001">
    <property type="protein sequence ID" value="SUJ21129.1"/>
    <property type="molecule type" value="Genomic_DNA"/>
</dbReference>
<evidence type="ECO:0000313" key="7">
    <source>
        <dbReference type="Proteomes" id="UP000321598"/>
    </source>
</evidence>
<feature type="transmembrane region" description="Helical" evidence="2">
    <location>
        <begin position="12"/>
        <end position="31"/>
    </location>
</feature>
<evidence type="ECO:0000259" key="3">
    <source>
        <dbReference type="Pfam" id="PF13273"/>
    </source>
</evidence>
<evidence type="ECO:0000313" key="6">
    <source>
        <dbReference type="Proteomes" id="UP000254956"/>
    </source>
</evidence>
<keyword evidence="7" id="KW-1185">Reference proteome</keyword>
<evidence type="ECO:0000256" key="1">
    <source>
        <dbReference type="SAM" id="MobiDB-lite"/>
    </source>
</evidence>
<dbReference type="GeneID" id="97288157"/>
<accession>A0A2T7BRX0</accession>
<feature type="transmembrane region" description="Helical" evidence="2">
    <location>
        <begin position="62"/>
        <end position="83"/>
    </location>
</feature>
<organism evidence="5 6">
    <name type="scientific">Staphylococcus arlettae</name>
    <dbReference type="NCBI Taxonomy" id="29378"/>
    <lineage>
        <taxon>Bacteria</taxon>
        <taxon>Bacillati</taxon>
        <taxon>Bacillota</taxon>
        <taxon>Bacilli</taxon>
        <taxon>Bacillales</taxon>
        <taxon>Staphylococcaceae</taxon>
        <taxon>Staphylococcus</taxon>
    </lineage>
</organism>
<keyword evidence="2" id="KW-0472">Membrane</keyword>
<name>A0A2T7BRX0_9STAP</name>